<proteinExistence type="inferred from homology"/>
<gene>
    <name evidence="6" type="ORF">J4709_38525</name>
</gene>
<dbReference type="InterPro" id="IPR003439">
    <property type="entry name" value="ABC_transporter-like_ATP-bd"/>
</dbReference>
<sequence>MIEARGLTKRYGDKTAVDDLSFTVRPGVVTGFLGPNGAGKSTTMRMILGLDRPTSGSVTVNGRPYSGHAAPLHEVGALLEAKAVHTGRTAYSHLLALAATTGIPCGRVDEVTDLVGLRDVARKRAGGFSLGMGQRLGIASALLGDPRTLILDEPVNGLDPEGILWIRNLLKDLAAEGRAVFVSSHLMSEMALTADHLIVIGRGRLIADTSVAEFVERASTGRVKVRSPRAARLRDLLAGPSVTVTEPQEGTLLVSGMTSDEIGRIASGNGITLFELAPQQASLEEAFMELTGESVEYRAPVRAAEESAA</sequence>
<dbReference type="InterPro" id="IPR003593">
    <property type="entry name" value="AAA+_ATPase"/>
</dbReference>
<dbReference type="CDD" id="cd03268">
    <property type="entry name" value="ABC_BcrA_bacitracin_resist"/>
    <property type="match status" value="1"/>
</dbReference>
<feature type="domain" description="ABC transporter" evidence="5">
    <location>
        <begin position="2"/>
        <end position="227"/>
    </location>
</feature>
<keyword evidence="2" id="KW-0813">Transport</keyword>
<evidence type="ECO:0000256" key="2">
    <source>
        <dbReference type="ARBA" id="ARBA00022448"/>
    </source>
</evidence>
<evidence type="ECO:0000256" key="4">
    <source>
        <dbReference type="ARBA" id="ARBA00022840"/>
    </source>
</evidence>
<evidence type="ECO:0000256" key="1">
    <source>
        <dbReference type="ARBA" id="ARBA00005417"/>
    </source>
</evidence>
<comment type="similarity">
    <text evidence="1">Belongs to the ABC transporter superfamily.</text>
</comment>
<dbReference type="PANTHER" id="PTHR43335">
    <property type="entry name" value="ABC TRANSPORTER, ATP-BINDING PROTEIN"/>
    <property type="match status" value="1"/>
</dbReference>
<keyword evidence="3" id="KW-0547">Nucleotide-binding</keyword>
<dbReference type="RefSeq" id="WP_208248814.1">
    <property type="nucleotide sequence ID" value="NZ_JAGEPF010000028.1"/>
</dbReference>
<evidence type="ECO:0000313" key="6">
    <source>
        <dbReference type="EMBL" id="MBO2463482.1"/>
    </source>
</evidence>
<keyword evidence="4 6" id="KW-0067">ATP-binding</keyword>
<organism evidence="6 7">
    <name type="scientific">Actinomadura violacea</name>
    <dbReference type="NCBI Taxonomy" id="2819934"/>
    <lineage>
        <taxon>Bacteria</taxon>
        <taxon>Bacillati</taxon>
        <taxon>Actinomycetota</taxon>
        <taxon>Actinomycetes</taxon>
        <taxon>Streptosporangiales</taxon>
        <taxon>Thermomonosporaceae</taxon>
        <taxon>Actinomadura</taxon>
    </lineage>
</organism>
<keyword evidence="7" id="KW-1185">Reference proteome</keyword>
<protein>
    <submittedName>
        <fullName evidence="6">ABC transporter ATP-binding protein</fullName>
    </submittedName>
</protein>
<dbReference type="PANTHER" id="PTHR43335:SF4">
    <property type="entry name" value="ABC TRANSPORTER, ATP-BINDING PROTEIN"/>
    <property type="match status" value="1"/>
</dbReference>
<dbReference type="Pfam" id="PF00005">
    <property type="entry name" value="ABC_tran"/>
    <property type="match status" value="1"/>
</dbReference>
<evidence type="ECO:0000259" key="5">
    <source>
        <dbReference type="PROSITE" id="PS50893"/>
    </source>
</evidence>
<dbReference type="PROSITE" id="PS50893">
    <property type="entry name" value="ABC_TRANSPORTER_2"/>
    <property type="match status" value="1"/>
</dbReference>
<name>A0ABS3S3A9_9ACTN</name>
<evidence type="ECO:0000313" key="7">
    <source>
        <dbReference type="Proteomes" id="UP000680206"/>
    </source>
</evidence>
<accession>A0ABS3S3A9</accession>
<dbReference type="SMART" id="SM00382">
    <property type="entry name" value="AAA"/>
    <property type="match status" value="1"/>
</dbReference>
<evidence type="ECO:0000256" key="3">
    <source>
        <dbReference type="ARBA" id="ARBA00022741"/>
    </source>
</evidence>
<comment type="caution">
    <text evidence="6">The sequence shown here is derived from an EMBL/GenBank/DDBJ whole genome shotgun (WGS) entry which is preliminary data.</text>
</comment>
<reference evidence="6 7" key="1">
    <citation type="submission" date="2021-03" db="EMBL/GenBank/DDBJ databases">
        <title>Actinomadura violae sp. nov., isolated from lichen in Thailand.</title>
        <authorList>
            <person name="Kanchanasin P."/>
            <person name="Saeng-In P."/>
            <person name="Phongsopitanun W."/>
            <person name="Yuki M."/>
            <person name="Kudo T."/>
            <person name="Ohkuma M."/>
            <person name="Tanasupawat S."/>
        </authorList>
    </citation>
    <scope>NUCLEOTIDE SEQUENCE [LARGE SCALE GENOMIC DNA]</scope>
    <source>
        <strain evidence="6 7">LCR2-06</strain>
    </source>
</reference>
<dbReference type="Gene3D" id="3.40.50.300">
    <property type="entry name" value="P-loop containing nucleotide triphosphate hydrolases"/>
    <property type="match status" value="1"/>
</dbReference>
<dbReference type="Proteomes" id="UP000680206">
    <property type="component" value="Unassembled WGS sequence"/>
</dbReference>
<dbReference type="InterPro" id="IPR027417">
    <property type="entry name" value="P-loop_NTPase"/>
</dbReference>
<dbReference type="EMBL" id="JAGEPF010000028">
    <property type="protein sequence ID" value="MBO2463482.1"/>
    <property type="molecule type" value="Genomic_DNA"/>
</dbReference>
<dbReference type="SUPFAM" id="SSF52540">
    <property type="entry name" value="P-loop containing nucleoside triphosphate hydrolases"/>
    <property type="match status" value="1"/>
</dbReference>
<dbReference type="GO" id="GO:0005524">
    <property type="term" value="F:ATP binding"/>
    <property type="evidence" value="ECO:0007669"/>
    <property type="project" value="UniProtKB-KW"/>
</dbReference>